<protein>
    <submittedName>
        <fullName evidence="6">Glycoside hydrolase family 31 protein</fullName>
    </submittedName>
</protein>
<reference evidence="6" key="1">
    <citation type="submission" date="2020-10" db="EMBL/GenBank/DDBJ databases">
        <authorList>
            <person name="Gilroy R."/>
        </authorList>
    </citation>
    <scope>NUCLEOTIDE SEQUENCE</scope>
    <source>
        <strain evidence="6">CHK199-13235</strain>
    </source>
</reference>
<evidence type="ECO:0000259" key="3">
    <source>
        <dbReference type="Pfam" id="PF01055"/>
    </source>
</evidence>
<evidence type="ECO:0000256" key="1">
    <source>
        <dbReference type="ARBA" id="ARBA00007806"/>
    </source>
</evidence>
<dbReference type="AlphaFoldDB" id="A0A9D1FK86"/>
<keyword evidence="2" id="KW-0326">Glycosidase</keyword>
<dbReference type="InterPro" id="IPR011013">
    <property type="entry name" value="Gal_mutarotase_sf_dom"/>
</dbReference>
<dbReference type="SUPFAM" id="SSF51445">
    <property type="entry name" value="(Trans)glycosidases"/>
    <property type="match status" value="1"/>
</dbReference>
<dbReference type="GO" id="GO:0004553">
    <property type="term" value="F:hydrolase activity, hydrolyzing O-glycosyl compounds"/>
    <property type="evidence" value="ECO:0007669"/>
    <property type="project" value="InterPro"/>
</dbReference>
<dbReference type="Gene3D" id="3.20.20.80">
    <property type="entry name" value="Glycosidases"/>
    <property type="match status" value="1"/>
</dbReference>
<dbReference type="CDD" id="cd14752">
    <property type="entry name" value="GH31_N"/>
    <property type="match status" value="1"/>
</dbReference>
<dbReference type="SUPFAM" id="SSF74650">
    <property type="entry name" value="Galactose mutarotase-like"/>
    <property type="match status" value="1"/>
</dbReference>
<dbReference type="Gene3D" id="2.60.40.1760">
    <property type="entry name" value="glycosyl hydrolase (family 31)"/>
    <property type="match status" value="1"/>
</dbReference>
<feature type="domain" description="Glycoside hydrolase family 31 N-terminal" evidence="4">
    <location>
        <begin position="61"/>
        <end position="131"/>
    </location>
</feature>
<dbReference type="EMBL" id="DVJP01000003">
    <property type="protein sequence ID" value="HIS75229.1"/>
    <property type="molecule type" value="Genomic_DNA"/>
</dbReference>
<sequence>MNGHYEQCFPGVWRITLGTPDQLTPHFFFGDRESSRLSEKSEQPLPWPKEKIRWENRKNGFLVTLPLSAGERLYGLGLQFGSYLQNGRRKTLRANADAPKDTGDSHAPVPFYVSTAGYGVLADTAKNVTFDCGAVKKADTVSRLPSAGKGAAATTEELYQEELRSQEVNIFVPGAQGLTLYLFADETMRGVVERYNLFSGGGAMPPAWGLGALYRCYTHASQDQAESLIRELAEENIPVSMIGLEPGWHSHAYSCSFRWSPERYPNPDRLIQLAEEKGMNLNLWEQCYVHPTSDIYEQMQAHAGDFEVWNGLVPDYGDPEARKIYSEMQGRLIDQGVRGFKLDECDGSDYTGGWFYPEFSQFPSGLTGEEMKNMFGALGQRAVNQAFADRGLRTFSEVRANWSYAAPMGFVLYSDLYDHRQFIRAVSNASFCGLLWSPEVRQCGSAAELIRRMQSAALSPMMVINSWMIPSPPWKQYDIEKNLAGELLPDSQLEDQCRELIRLRNRFFPYLYAAFAKYAREGTPPFRAMALDYPDDPAFAEADDCYFMGDSLLVAPILNEGTKREVPLPPGVWYDFWTEQPIQGGRTITAETHQIPLYVRQGTALALGGGEPVHGGDVIPLEIRLYGTRSGDVLLIEDDRETLNYQQGEQRWTTLSLRDGKALPQTLEGYSVDSVRVIL</sequence>
<reference evidence="6" key="2">
    <citation type="journal article" date="2021" name="PeerJ">
        <title>Extensive microbial diversity within the chicken gut microbiome revealed by metagenomics and culture.</title>
        <authorList>
            <person name="Gilroy R."/>
            <person name="Ravi A."/>
            <person name="Getino M."/>
            <person name="Pursley I."/>
            <person name="Horton D.L."/>
            <person name="Alikhan N.F."/>
            <person name="Baker D."/>
            <person name="Gharbi K."/>
            <person name="Hall N."/>
            <person name="Watson M."/>
            <person name="Adriaenssens E.M."/>
            <person name="Foster-Nyarko E."/>
            <person name="Jarju S."/>
            <person name="Secka A."/>
            <person name="Antonio M."/>
            <person name="Oren A."/>
            <person name="Chaudhuri R.R."/>
            <person name="La Ragione R."/>
            <person name="Hildebrand F."/>
            <person name="Pallen M.J."/>
        </authorList>
    </citation>
    <scope>NUCLEOTIDE SEQUENCE</scope>
    <source>
        <strain evidence="6">CHK199-13235</strain>
    </source>
</reference>
<dbReference type="InterPro" id="IPR013780">
    <property type="entry name" value="Glyco_hydro_b"/>
</dbReference>
<dbReference type="Pfam" id="PF13802">
    <property type="entry name" value="Gal_mutarotas_2"/>
    <property type="match status" value="1"/>
</dbReference>
<dbReference type="GO" id="GO:0030246">
    <property type="term" value="F:carbohydrate binding"/>
    <property type="evidence" value="ECO:0007669"/>
    <property type="project" value="InterPro"/>
</dbReference>
<dbReference type="InterPro" id="IPR048395">
    <property type="entry name" value="Glyco_hydro_31_C"/>
</dbReference>
<evidence type="ECO:0000256" key="2">
    <source>
        <dbReference type="RuleBase" id="RU361185"/>
    </source>
</evidence>
<organism evidence="6 7">
    <name type="scientific">Candidatus Merdivicinus excrementipullorum</name>
    <dbReference type="NCBI Taxonomy" id="2840867"/>
    <lineage>
        <taxon>Bacteria</taxon>
        <taxon>Bacillati</taxon>
        <taxon>Bacillota</taxon>
        <taxon>Clostridia</taxon>
        <taxon>Eubacteriales</taxon>
        <taxon>Oscillospiraceae</taxon>
        <taxon>Oscillospiraceae incertae sedis</taxon>
        <taxon>Candidatus Merdivicinus</taxon>
    </lineage>
</organism>
<dbReference type="GO" id="GO:0005975">
    <property type="term" value="P:carbohydrate metabolic process"/>
    <property type="evidence" value="ECO:0007669"/>
    <property type="project" value="InterPro"/>
</dbReference>
<comment type="caution">
    <text evidence="6">The sequence shown here is derived from an EMBL/GenBank/DDBJ whole genome shotgun (WGS) entry which is preliminary data.</text>
</comment>
<name>A0A9D1FK86_9FIRM</name>
<dbReference type="InterPro" id="IPR000322">
    <property type="entry name" value="Glyco_hydro_31_TIM"/>
</dbReference>
<feature type="domain" description="Glycosyl hydrolase family 31 C-terminal" evidence="5">
    <location>
        <begin position="522"/>
        <end position="604"/>
    </location>
</feature>
<proteinExistence type="inferred from homology"/>
<evidence type="ECO:0000313" key="6">
    <source>
        <dbReference type="EMBL" id="HIS75229.1"/>
    </source>
</evidence>
<comment type="similarity">
    <text evidence="1 2">Belongs to the glycosyl hydrolase 31 family.</text>
</comment>
<dbReference type="Proteomes" id="UP000824002">
    <property type="component" value="Unassembled WGS sequence"/>
</dbReference>
<dbReference type="InterPro" id="IPR025887">
    <property type="entry name" value="Glyco_hydro_31_N_dom"/>
</dbReference>
<gene>
    <name evidence="6" type="ORF">IAB51_00305</name>
</gene>
<evidence type="ECO:0000259" key="4">
    <source>
        <dbReference type="Pfam" id="PF13802"/>
    </source>
</evidence>
<feature type="domain" description="Glycoside hydrolase family 31 TIM barrel" evidence="3">
    <location>
        <begin position="203"/>
        <end position="513"/>
    </location>
</feature>
<dbReference type="InterPro" id="IPR017853">
    <property type="entry name" value="GH"/>
</dbReference>
<dbReference type="PANTHER" id="PTHR43863:SF2">
    <property type="entry name" value="MALTASE-GLUCOAMYLASE"/>
    <property type="match status" value="1"/>
</dbReference>
<evidence type="ECO:0000313" key="7">
    <source>
        <dbReference type="Proteomes" id="UP000824002"/>
    </source>
</evidence>
<dbReference type="Pfam" id="PF21365">
    <property type="entry name" value="Glyco_hydro_31_3rd"/>
    <property type="match status" value="1"/>
</dbReference>
<dbReference type="InterPro" id="IPR051816">
    <property type="entry name" value="Glycosyl_Hydrolase_31"/>
</dbReference>
<accession>A0A9D1FK86</accession>
<dbReference type="SUPFAM" id="SSF51011">
    <property type="entry name" value="Glycosyl hydrolase domain"/>
    <property type="match status" value="1"/>
</dbReference>
<dbReference type="PANTHER" id="PTHR43863">
    <property type="entry name" value="HYDROLASE, PUTATIVE (AFU_ORTHOLOGUE AFUA_1G03140)-RELATED"/>
    <property type="match status" value="1"/>
</dbReference>
<dbReference type="Gene3D" id="2.60.40.1180">
    <property type="entry name" value="Golgi alpha-mannosidase II"/>
    <property type="match status" value="2"/>
</dbReference>
<evidence type="ECO:0000259" key="5">
    <source>
        <dbReference type="Pfam" id="PF21365"/>
    </source>
</evidence>
<dbReference type="CDD" id="cd06592">
    <property type="entry name" value="GH31_NET37"/>
    <property type="match status" value="1"/>
</dbReference>
<dbReference type="Pfam" id="PF01055">
    <property type="entry name" value="Glyco_hydro_31_2nd"/>
    <property type="match status" value="1"/>
</dbReference>
<keyword evidence="2 6" id="KW-0378">Hydrolase</keyword>